<keyword evidence="2" id="KW-1185">Reference proteome</keyword>
<dbReference type="Proteomes" id="UP001234297">
    <property type="component" value="Chromosome 11"/>
</dbReference>
<accession>A0ACC2KX64</accession>
<proteinExistence type="predicted"/>
<sequence length="843" mass="96775">MTTRESENDEALEGAMEDVEKLEKSYSDMNHKSNGSLGSCDAVNAEEPVLTTEERQHEGDAAKLENNLFEMDHKSNGLEKGNKVYDVIACKDDSHDHLVQMVMELNYQNEYLKAQFEGLRNQHLGLPEHPNEIGKKEGASEEMNKMNELHETISLLKREIQEHKETQIAAEYALNHLRMQYSEADVRAQEHSVKLIEAQQKMEQEIKERDDKYVELDTKFGRLHKRAKQRIQEVQKEKDDVEARLRDLNEMCEKASSQQSSLQQELERTRQQANEALRSMDVERQQLRTANNKFRDSIDEMRRSLEAKENALEGLQQSIFEKEQMLEDMRASLQAMDEKRLSSIAEISAKHQKQLESLEAQLADALSDRTKAAETISSLQALVAEKESEYAELDAASTGEAVRLGAAIEAAKGEISHLKNEHEKEKQSWNAAYQALKAKLEVSESTHLRSEIEAAKMRSQLELELSVQNQLLNARDAELTAVKEEINRLESEFSSYKVRAHALLQKKDAEILAAKDTELIKAQEEAVKEAEREAALASAERDRAMQDLQDAMANHDKELSARDAALGDAEQRIRSIERKLDSSNAQYISEREAWQRNLETVEDSWRLKYKELEAQNSGHIAEDLQKELLEIKLQYKRLQEEHDSFHDIADRMIEEKDKEISRLLDDNKCLHESLDRRSLVAHNDNQDKTITKPDAQVSTIAAAEQQILNLARQQAQREEELSQSQRHILALQDEIEELERENRLHHQQETMLKSELRNMERMKKREGVDMTYLKNVILKLLETGEVEALLPVIGTLLQFSPDEIKKCQQAYSSLTDWKDGCQSHLPQPDAVTFIVSCVFHGIT</sequence>
<evidence type="ECO:0000313" key="2">
    <source>
        <dbReference type="Proteomes" id="UP001234297"/>
    </source>
</evidence>
<gene>
    <name evidence="1" type="ORF">MRB53_034205</name>
</gene>
<dbReference type="EMBL" id="CM056819">
    <property type="protein sequence ID" value="KAJ8625675.1"/>
    <property type="molecule type" value="Genomic_DNA"/>
</dbReference>
<evidence type="ECO:0000313" key="1">
    <source>
        <dbReference type="EMBL" id="KAJ8625675.1"/>
    </source>
</evidence>
<name>A0ACC2KX64_PERAE</name>
<reference evidence="1 2" key="1">
    <citation type="journal article" date="2022" name="Hortic Res">
        <title>A haplotype resolved chromosomal level avocado genome allows analysis of novel avocado genes.</title>
        <authorList>
            <person name="Nath O."/>
            <person name="Fletcher S.J."/>
            <person name="Hayward A."/>
            <person name="Shaw L.M."/>
            <person name="Masouleh A.K."/>
            <person name="Furtado A."/>
            <person name="Henry R.J."/>
            <person name="Mitter N."/>
        </authorList>
    </citation>
    <scope>NUCLEOTIDE SEQUENCE [LARGE SCALE GENOMIC DNA]</scope>
    <source>
        <strain evidence="2">cv. Hass</strain>
    </source>
</reference>
<organism evidence="1 2">
    <name type="scientific">Persea americana</name>
    <name type="common">Avocado</name>
    <dbReference type="NCBI Taxonomy" id="3435"/>
    <lineage>
        <taxon>Eukaryota</taxon>
        <taxon>Viridiplantae</taxon>
        <taxon>Streptophyta</taxon>
        <taxon>Embryophyta</taxon>
        <taxon>Tracheophyta</taxon>
        <taxon>Spermatophyta</taxon>
        <taxon>Magnoliopsida</taxon>
        <taxon>Magnoliidae</taxon>
        <taxon>Laurales</taxon>
        <taxon>Lauraceae</taxon>
        <taxon>Persea</taxon>
    </lineage>
</organism>
<protein>
    <submittedName>
        <fullName evidence="1">Uncharacterized protein</fullName>
    </submittedName>
</protein>
<comment type="caution">
    <text evidence="1">The sequence shown here is derived from an EMBL/GenBank/DDBJ whole genome shotgun (WGS) entry which is preliminary data.</text>
</comment>